<dbReference type="AlphaFoldDB" id="A0A0E9NI87"/>
<accession>A0A0E9NI87</accession>
<gene>
    <name evidence="1" type="ORF">G7K_3288-t1</name>
</gene>
<evidence type="ECO:0000313" key="1">
    <source>
        <dbReference type="EMBL" id="GAO49130.1"/>
    </source>
</evidence>
<sequence>MVKRTNVTGKCEVPDFDGRAPASSRFVWVPDLAATAAILKGCITEILSHGYPYFTFSHKTTCLAVDNSLLSMHCRLGDWDSVVDYLETETAESTDVQSINLTRIDHVYLTTRHVLGGFLDWVLMKTWFEHGNGLVYEECRKSYRLPNSLDSRSNLKRLSCIPCSCRCDRINPPSSAMTNVPGSTSRCSVALSIVYFIAEGNHTL</sequence>
<dbReference type="Proteomes" id="UP000033140">
    <property type="component" value="Unassembled WGS sequence"/>
</dbReference>
<dbReference type="EMBL" id="BACD03000020">
    <property type="protein sequence ID" value="GAO49130.1"/>
    <property type="molecule type" value="Genomic_DNA"/>
</dbReference>
<comment type="caution">
    <text evidence="1">The sequence shown here is derived from an EMBL/GenBank/DDBJ whole genome shotgun (WGS) entry which is preliminary data.</text>
</comment>
<organism evidence="1 2">
    <name type="scientific">Saitoella complicata (strain BCRC 22490 / CBS 7301 / JCM 7358 / NBRC 10748 / NRRL Y-17804)</name>
    <dbReference type="NCBI Taxonomy" id="698492"/>
    <lineage>
        <taxon>Eukaryota</taxon>
        <taxon>Fungi</taxon>
        <taxon>Dikarya</taxon>
        <taxon>Ascomycota</taxon>
        <taxon>Taphrinomycotina</taxon>
        <taxon>Taphrinomycotina incertae sedis</taxon>
        <taxon>Saitoella</taxon>
    </lineage>
</organism>
<reference evidence="1 2" key="3">
    <citation type="journal article" date="2015" name="Genome Announc.">
        <title>Draft Genome Sequence of the Archiascomycetous Yeast Saitoella complicata.</title>
        <authorList>
            <person name="Yamauchi K."/>
            <person name="Kondo S."/>
            <person name="Hamamoto M."/>
            <person name="Takahashi Y."/>
            <person name="Ogura Y."/>
            <person name="Hayashi T."/>
            <person name="Nishida H."/>
        </authorList>
    </citation>
    <scope>NUCLEOTIDE SEQUENCE [LARGE SCALE GENOMIC DNA]</scope>
    <source>
        <strain evidence="1 2">NRRL Y-17804</strain>
    </source>
</reference>
<proteinExistence type="predicted"/>
<name>A0A0E9NI87_SAICN</name>
<reference evidence="1 2" key="2">
    <citation type="journal article" date="2014" name="J. Gen. Appl. Microbiol.">
        <title>The early diverging ascomycetous budding yeast Saitoella complicata has three histone deacetylases belonging to the Clr6, Hos2, and Rpd3 lineages.</title>
        <authorList>
            <person name="Nishida H."/>
            <person name="Matsumoto T."/>
            <person name="Kondo S."/>
            <person name="Hamamoto M."/>
            <person name="Yoshikawa H."/>
        </authorList>
    </citation>
    <scope>NUCLEOTIDE SEQUENCE [LARGE SCALE GENOMIC DNA]</scope>
    <source>
        <strain evidence="1 2">NRRL Y-17804</strain>
    </source>
</reference>
<reference evidence="1 2" key="1">
    <citation type="journal article" date="2011" name="J. Gen. Appl. Microbiol.">
        <title>Draft genome sequencing of the enigmatic yeast Saitoella complicata.</title>
        <authorList>
            <person name="Nishida H."/>
            <person name="Hamamoto M."/>
            <person name="Sugiyama J."/>
        </authorList>
    </citation>
    <scope>NUCLEOTIDE SEQUENCE [LARGE SCALE GENOMIC DNA]</scope>
    <source>
        <strain evidence="1 2">NRRL Y-17804</strain>
    </source>
</reference>
<evidence type="ECO:0000313" key="2">
    <source>
        <dbReference type="Proteomes" id="UP000033140"/>
    </source>
</evidence>
<keyword evidence="2" id="KW-1185">Reference proteome</keyword>
<protein>
    <submittedName>
        <fullName evidence="1">Uncharacterized protein</fullName>
    </submittedName>
</protein>